<comment type="caution">
    <text evidence="2">The sequence shown here is derived from an EMBL/GenBank/DDBJ whole genome shotgun (WGS) entry which is preliminary data.</text>
</comment>
<keyword evidence="2" id="KW-0808">Transferase</keyword>
<dbReference type="InterPro" id="IPR045057">
    <property type="entry name" value="Gcn5-rel_NAT"/>
</dbReference>
<dbReference type="PANTHER" id="PTHR31435">
    <property type="entry name" value="PROTEIN NATD1"/>
    <property type="match status" value="1"/>
</dbReference>
<dbReference type="EMBL" id="JBFPJR010000034">
    <property type="protein sequence ID" value="MEX0429162.1"/>
    <property type="molecule type" value="Genomic_DNA"/>
</dbReference>
<evidence type="ECO:0000259" key="1">
    <source>
        <dbReference type="PROSITE" id="PS51729"/>
    </source>
</evidence>
<name>A0ABV3T1S9_9ACTN</name>
<proteinExistence type="predicted"/>
<dbReference type="SUPFAM" id="SSF55729">
    <property type="entry name" value="Acyl-CoA N-acyltransferases (Nat)"/>
    <property type="match status" value="1"/>
</dbReference>
<evidence type="ECO:0000313" key="3">
    <source>
        <dbReference type="Proteomes" id="UP001556631"/>
    </source>
</evidence>
<dbReference type="GO" id="GO:0016746">
    <property type="term" value="F:acyltransferase activity"/>
    <property type="evidence" value="ECO:0007669"/>
    <property type="project" value="UniProtKB-KW"/>
</dbReference>
<dbReference type="EC" id="2.3.1.-" evidence="2"/>
<dbReference type="Pfam" id="PF14542">
    <property type="entry name" value="Acetyltransf_CG"/>
    <property type="match status" value="1"/>
</dbReference>
<dbReference type="InterPro" id="IPR031165">
    <property type="entry name" value="GNAT_YJDJ"/>
</dbReference>
<dbReference type="PROSITE" id="PS51729">
    <property type="entry name" value="GNAT_YJDJ"/>
    <property type="match status" value="1"/>
</dbReference>
<dbReference type="CDD" id="cd04301">
    <property type="entry name" value="NAT_SF"/>
    <property type="match status" value="1"/>
</dbReference>
<dbReference type="RefSeq" id="WP_367995126.1">
    <property type="nucleotide sequence ID" value="NZ_JBFPJR010000034.1"/>
</dbReference>
<dbReference type="Gene3D" id="3.40.630.30">
    <property type="match status" value="1"/>
</dbReference>
<protein>
    <submittedName>
        <fullName evidence="2">GNAT family N-acetyltransferase</fullName>
        <ecNumber evidence="2">2.3.1.-</ecNumber>
    </submittedName>
</protein>
<accession>A0ABV3T1S9</accession>
<keyword evidence="3" id="KW-1185">Reference proteome</keyword>
<dbReference type="PANTHER" id="PTHR31435:SF10">
    <property type="entry name" value="BSR4717 PROTEIN"/>
    <property type="match status" value="1"/>
</dbReference>
<sequence length="97" mass="10646">MSDIEVKNNPAHHRYEALVDGKVAGFAVYGLTDSAIVFLHTEVGDEYAGQGVGSALARGALDDVRADGRRDVVPLCPFIKGWLDKHPDYQDLVHRKN</sequence>
<reference evidence="2 3" key="1">
    <citation type="submission" date="2024-07" db="EMBL/GenBank/DDBJ databases">
        <authorList>
            <person name="Lee S."/>
            <person name="Kang M."/>
        </authorList>
    </citation>
    <scope>NUCLEOTIDE SEQUENCE [LARGE SCALE GENOMIC DNA]</scope>
    <source>
        <strain evidence="2 3">DS6</strain>
    </source>
</reference>
<dbReference type="Proteomes" id="UP001556631">
    <property type="component" value="Unassembled WGS sequence"/>
</dbReference>
<feature type="domain" description="N-acetyltransferase" evidence="1">
    <location>
        <begin position="7"/>
        <end position="94"/>
    </location>
</feature>
<keyword evidence="2" id="KW-0012">Acyltransferase</keyword>
<organism evidence="2 3">
    <name type="scientific">Nocardioides eburneus</name>
    <dbReference type="NCBI Taxonomy" id="3231482"/>
    <lineage>
        <taxon>Bacteria</taxon>
        <taxon>Bacillati</taxon>
        <taxon>Actinomycetota</taxon>
        <taxon>Actinomycetes</taxon>
        <taxon>Propionibacteriales</taxon>
        <taxon>Nocardioidaceae</taxon>
        <taxon>Nocardioides</taxon>
    </lineage>
</organism>
<evidence type="ECO:0000313" key="2">
    <source>
        <dbReference type="EMBL" id="MEX0429162.1"/>
    </source>
</evidence>
<dbReference type="InterPro" id="IPR016181">
    <property type="entry name" value="Acyl_CoA_acyltransferase"/>
</dbReference>
<gene>
    <name evidence="2" type="ORF">AB3X52_16185</name>
</gene>